<dbReference type="RefSeq" id="WP_134776476.1">
    <property type="nucleotide sequence ID" value="NZ_JAYLLN010000013.1"/>
</dbReference>
<evidence type="ECO:0000313" key="3">
    <source>
        <dbReference type="Proteomes" id="UP001363035"/>
    </source>
</evidence>
<proteinExistence type="predicted"/>
<evidence type="ECO:0000256" key="1">
    <source>
        <dbReference type="SAM" id="Phobius"/>
    </source>
</evidence>
<sequence>MRNYLKSWKHNIGNGLIPILFVLFILGACKKNDLDLDDPTLYQWEITETWSSTMPHDDNGEIKVDIGKNRLVVNVEIKWLTNAQVQKLKDEDKRNSSYELKFRKLK</sequence>
<protein>
    <submittedName>
        <fullName evidence="2">Uncharacterized protein</fullName>
    </submittedName>
</protein>
<comment type="caution">
    <text evidence="2">The sequence shown here is derived from an EMBL/GenBank/DDBJ whole genome shotgun (WGS) entry which is preliminary data.</text>
</comment>
<evidence type="ECO:0000313" key="2">
    <source>
        <dbReference type="EMBL" id="MEI5984685.1"/>
    </source>
</evidence>
<keyword evidence="1" id="KW-0812">Transmembrane</keyword>
<dbReference type="PROSITE" id="PS51257">
    <property type="entry name" value="PROKAR_LIPOPROTEIN"/>
    <property type="match status" value="1"/>
</dbReference>
<dbReference type="EMBL" id="JAYLLN010000013">
    <property type="protein sequence ID" value="MEI5984685.1"/>
    <property type="molecule type" value="Genomic_DNA"/>
</dbReference>
<keyword evidence="1" id="KW-0472">Membrane</keyword>
<keyword evidence="3" id="KW-1185">Reference proteome</keyword>
<reference evidence="2 3" key="1">
    <citation type="submission" date="2024-01" db="EMBL/GenBank/DDBJ databases">
        <title>Sphingobacterium tenebrionis sp. nov., a novel endophyte isolated from tenebrio molitor intestines.</title>
        <authorList>
            <person name="Zhang C."/>
        </authorList>
    </citation>
    <scope>NUCLEOTIDE SEQUENCE [LARGE SCALE GENOMIC DNA]</scope>
    <source>
        <strain evidence="2 3">PU5-4</strain>
    </source>
</reference>
<organism evidence="2 3">
    <name type="scientific">Sphingobacterium tenebrionis</name>
    <dbReference type="NCBI Taxonomy" id="3111775"/>
    <lineage>
        <taxon>Bacteria</taxon>
        <taxon>Pseudomonadati</taxon>
        <taxon>Bacteroidota</taxon>
        <taxon>Sphingobacteriia</taxon>
        <taxon>Sphingobacteriales</taxon>
        <taxon>Sphingobacteriaceae</taxon>
        <taxon>Sphingobacterium</taxon>
    </lineage>
</organism>
<gene>
    <name evidence="2" type="ORF">VJ786_07210</name>
</gene>
<accession>A0ABU8I4P2</accession>
<keyword evidence="1" id="KW-1133">Transmembrane helix</keyword>
<name>A0ABU8I4P2_9SPHI</name>
<feature type="transmembrane region" description="Helical" evidence="1">
    <location>
        <begin position="12"/>
        <end position="29"/>
    </location>
</feature>
<dbReference type="Proteomes" id="UP001363035">
    <property type="component" value="Unassembled WGS sequence"/>
</dbReference>